<evidence type="ECO:0000256" key="1">
    <source>
        <dbReference type="SAM" id="Phobius"/>
    </source>
</evidence>
<keyword evidence="4" id="KW-1185">Reference proteome</keyword>
<feature type="transmembrane region" description="Helical" evidence="1">
    <location>
        <begin position="297"/>
        <end position="316"/>
    </location>
</feature>
<dbReference type="EMBL" id="JAULSU010000006">
    <property type="protein sequence ID" value="KAK0613957.1"/>
    <property type="molecule type" value="Genomic_DNA"/>
</dbReference>
<evidence type="ECO:0000313" key="4">
    <source>
        <dbReference type="Proteomes" id="UP001175000"/>
    </source>
</evidence>
<feature type="transmembrane region" description="Helical" evidence="1">
    <location>
        <begin position="471"/>
        <end position="489"/>
    </location>
</feature>
<protein>
    <submittedName>
        <fullName evidence="3">Uncharacterized protein</fullName>
    </submittedName>
</protein>
<proteinExistence type="predicted"/>
<keyword evidence="1" id="KW-0472">Membrane</keyword>
<sequence length="610" mass="69197">MAVLRPQAFIFFLIFGLATRARGLNWLECKNFVFSILDGTNTSDSGINRFTIEEFVITDRNRVTRLSSNTNLFTLSEHGTSKPSDSEYFAITRRGCDTLCQDRSKDGPIAWYDTPSFVALVSSWIFPLNILLSLPYESLHEGKVHKTITAVLNWLGSPQTALTATVFNFRQFRQAHRRVFRDINTHRYHLRCAAYFVLCSLNQFHVDYFALNGRDNQPSRMLDVLTYGLLRPLSNGNAPDVELTNQLLVQLAFQLRMLRRRGVIPMLANLAMFLLAFIFSVLLAFNDLEGATTTPFSLAFGLLLTWLPLLVVFTIVDRNPVSSERTSELISRWLYNVEASSRVNAIAPGGESEDVEVARPPDEPKIQWWDTTTEIPEELQVKGFIGQGRQIQYCGLPHAVLAATETADFTTASPERLEVYAAGIAERLQGHKPAAWYVVATLSLLLVWTAIMSAFVVSFMAPTIGLGCRTLMYLVFGTFSSVSWIIQFWKRPNAVLMRLSYVANTLAVLSLMTVTHFQVSGLASNCWCKSSPFVPNLGGYIDFESPKFYRDHFDIKRYWIGSAVIGSIVPTMAFIVALFWWLKCRHLWKANERRREFQAWGHHASTDWLQ</sequence>
<feature type="transmembrane region" description="Helical" evidence="1">
    <location>
        <begin position="501"/>
        <end position="519"/>
    </location>
</feature>
<comment type="caution">
    <text evidence="3">The sequence shown here is derived from an EMBL/GenBank/DDBJ whole genome shotgun (WGS) entry which is preliminary data.</text>
</comment>
<dbReference type="Proteomes" id="UP001175000">
    <property type="component" value="Unassembled WGS sequence"/>
</dbReference>
<dbReference type="AlphaFoldDB" id="A0AA40BUD1"/>
<organism evidence="3 4">
    <name type="scientific">Immersiella caudata</name>
    <dbReference type="NCBI Taxonomy" id="314043"/>
    <lineage>
        <taxon>Eukaryota</taxon>
        <taxon>Fungi</taxon>
        <taxon>Dikarya</taxon>
        <taxon>Ascomycota</taxon>
        <taxon>Pezizomycotina</taxon>
        <taxon>Sordariomycetes</taxon>
        <taxon>Sordariomycetidae</taxon>
        <taxon>Sordariales</taxon>
        <taxon>Lasiosphaeriaceae</taxon>
        <taxon>Immersiella</taxon>
    </lineage>
</organism>
<keyword evidence="2" id="KW-0732">Signal</keyword>
<evidence type="ECO:0000313" key="3">
    <source>
        <dbReference type="EMBL" id="KAK0613957.1"/>
    </source>
</evidence>
<keyword evidence="1" id="KW-1133">Transmembrane helix</keyword>
<name>A0AA40BUD1_9PEZI</name>
<feature type="signal peptide" evidence="2">
    <location>
        <begin position="1"/>
        <end position="23"/>
    </location>
</feature>
<feature type="transmembrane region" description="Helical" evidence="1">
    <location>
        <begin position="434"/>
        <end position="459"/>
    </location>
</feature>
<accession>A0AA40BUD1</accession>
<feature type="chain" id="PRO_5041393779" evidence="2">
    <location>
        <begin position="24"/>
        <end position="610"/>
    </location>
</feature>
<evidence type="ECO:0000256" key="2">
    <source>
        <dbReference type="SAM" id="SignalP"/>
    </source>
</evidence>
<keyword evidence="1" id="KW-0812">Transmembrane</keyword>
<feature type="transmembrane region" description="Helical" evidence="1">
    <location>
        <begin position="263"/>
        <end position="285"/>
    </location>
</feature>
<reference evidence="3" key="1">
    <citation type="submission" date="2023-06" db="EMBL/GenBank/DDBJ databases">
        <title>Genome-scale phylogeny and comparative genomics of the fungal order Sordariales.</title>
        <authorList>
            <consortium name="Lawrence Berkeley National Laboratory"/>
            <person name="Hensen N."/>
            <person name="Bonometti L."/>
            <person name="Westerberg I."/>
            <person name="Brannstrom I.O."/>
            <person name="Guillou S."/>
            <person name="Cros-Aarteil S."/>
            <person name="Calhoun S."/>
            <person name="Haridas S."/>
            <person name="Kuo A."/>
            <person name="Mondo S."/>
            <person name="Pangilinan J."/>
            <person name="Riley R."/>
            <person name="Labutti K."/>
            <person name="Andreopoulos B."/>
            <person name="Lipzen A."/>
            <person name="Chen C."/>
            <person name="Yanf M."/>
            <person name="Daum C."/>
            <person name="Ng V."/>
            <person name="Clum A."/>
            <person name="Steindorff A."/>
            <person name="Ohm R."/>
            <person name="Martin F."/>
            <person name="Silar P."/>
            <person name="Natvig D."/>
            <person name="Lalanne C."/>
            <person name="Gautier V."/>
            <person name="Ament-Velasquez S.L."/>
            <person name="Kruys A."/>
            <person name="Hutchinson M.I."/>
            <person name="Powell A.J."/>
            <person name="Barry K."/>
            <person name="Miller A.N."/>
            <person name="Grigoriev I.V."/>
            <person name="Debuchy R."/>
            <person name="Gladieux P."/>
            <person name="Thoren M.H."/>
            <person name="Johannesson H."/>
        </authorList>
    </citation>
    <scope>NUCLEOTIDE SEQUENCE</scope>
    <source>
        <strain evidence="3">CBS 606.72</strain>
    </source>
</reference>
<feature type="transmembrane region" description="Helical" evidence="1">
    <location>
        <begin position="558"/>
        <end position="582"/>
    </location>
</feature>
<gene>
    <name evidence="3" type="ORF">B0T14DRAFT_436678</name>
</gene>